<dbReference type="InterPro" id="IPR036390">
    <property type="entry name" value="WH_DNA-bd_sf"/>
</dbReference>
<evidence type="ECO:0000313" key="2">
    <source>
        <dbReference type="EMBL" id="NEU95671.1"/>
    </source>
</evidence>
<keyword evidence="3" id="KW-1185">Reference proteome</keyword>
<dbReference type="Proteomes" id="UP000468531">
    <property type="component" value="Unassembled WGS sequence"/>
</dbReference>
<dbReference type="Gene3D" id="1.10.10.10">
    <property type="entry name" value="Winged helix-like DNA-binding domain superfamily/Winged helix DNA-binding domain"/>
    <property type="match status" value="1"/>
</dbReference>
<protein>
    <submittedName>
        <fullName evidence="2">Helix-turn-helix domain-containing protein</fullName>
    </submittedName>
</protein>
<gene>
    <name evidence="2" type="ORF">FNJ47_07470</name>
</gene>
<proteinExistence type="predicted"/>
<feature type="region of interest" description="Disordered" evidence="1">
    <location>
        <begin position="119"/>
        <end position="182"/>
    </location>
</feature>
<evidence type="ECO:0000313" key="3">
    <source>
        <dbReference type="Proteomes" id="UP000468531"/>
    </source>
</evidence>
<feature type="compositionally biased region" description="Polar residues" evidence="1">
    <location>
        <begin position="131"/>
        <end position="144"/>
    </location>
</feature>
<dbReference type="EMBL" id="VKHP01000018">
    <property type="protein sequence ID" value="NEU95671.1"/>
    <property type="molecule type" value="Genomic_DNA"/>
</dbReference>
<name>A0A6P1BDL1_9BRAD</name>
<organism evidence="2 3">
    <name type="scientific">Bradyrhizobium uaiense</name>
    <dbReference type="NCBI Taxonomy" id="2594946"/>
    <lineage>
        <taxon>Bacteria</taxon>
        <taxon>Pseudomonadati</taxon>
        <taxon>Pseudomonadota</taxon>
        <taxon>Alphaproteobacteria</taxon>
        <taxon>Hyphomicrobiales</taxon>
        <taxon>Nitrobacteraceae</taxon>
        <taxon>Bradyrhizobium</taxon>
    </lineage>
</organism>
<evidence type="ECO:0000256" key="1">
    <source>
        <dbReference type="SAM" id="MobiDB-lite"/>
    </source>
</evidence>
<reference evidence="2 3" key="1">
    <citation type="journal article" date="2020" name="Arch. Microbiol.">
        <title>Bradyrhizobium uaiense sp. nov., a new highly efficient cowpea symbiont.</title>
        <authorList>
            <person name="Cabral Michel D."/>
            <person name="Azarias Guimaraes A."/>
            <person name="Martins da Costa E."/>
            <person name="Soares de Carvalho T."/>
            <person name="Balsanelli E."/>
            <person name="Willems A."/>
            <person name="Maltempi de Souza E."/>
            <person name="de Souza Moreira F.M."/>
        </authorList>
    </citation>
    <scope>NUCLEOTIDE SEQUENCE [LARGE SCALE GENOMIC DNA]</scope>
    <source>
        <strain evidence="2 3">UFLA 03-164</strain>
    </source>
</reference>
<sequence length="300" mass="33168">MHAPLFIKRRVGRFLSNATKGSQVTIAQHTFTSNYTVIGNACFNDERLSFEALAIFTYLRSKPSDWMVRQTELARRFKAGRDRVRNAINELIAAGYIRKVQERIAGRWGAAGYDVLAAPDAPAPEEPSPENRSLLNTDLLPSTDSTKKDNSRIATDVANASEVDRSPNAAPSTSTCRPLPPSRSLAMYQQSTVEARLAFDELQKLDGWCGTWEDDPLVHWHALLRRGYAADDIVDTAADYLRGTHDAPSLGDWLSSFESYLQDDTDGAAIPAHRGGLHMMRQRLGARSPAFRNPAASGHL</sequence>
<dbReference type="RefSeq" id="WP_163152124.1">
    <property type="nucleotide sequence ID" value="NZ_VKHP01000018.1"/>
</dbReference>
<accession>A0A6P1BDL1</accession>
<comment type="caution">
    <text evidence="2">The sequence shown here is derived from an EMBL/GenBank/DDBJ whole genome shotgun (WGS) entry which is preliminary data.</text>
</comment>
<dbReference type="InterPro" id="IPR036388">
    <property type="entry name" value="WH-like_DNA-bd_sf"/>
</dbReference>
<dbReference type="SUPFAM" id="SSF46785">
    <property type="entry name" value="Winged helix' DNA-binding domain"/>
    <property type="match status" value="1"/>
</dbReference>
<dbReference type="AlphaFoldDB" id="A0A6P1BDL1"/>